<evidence type="ECO:0000313" key="3">
    <source>
        <dbReference type="Proteomes" id="UP000199589"/>
    </source>
</evidence>
<protein>
    <recommendedName>
        <fullName evidence="4">Lipoprotein</fullName>
    </recommendedName>
</protein>
<name>A0A1I3Y0R8_9LACT</name>
<feature type="region of interest" description="Disordered" evidence="1">
    <location>
        <begin position="20"/>
        <end position="59"/>
    </location>
</feature>
<dbReference type="AlphaFoldDB" id="A0A1I3Y0R8"/>
<evidence type="ECO:0000256" key="1">
    <source>
        <dbReference type="SAM" id="MobiDB-lite"/>
    </source>
</evidence>
<dbReference type="OrthoDB" id="2168541at2"/>
<proteinExistence type="predicted"/>
<keyword evidence="3" id="KW-1185">Reference proteome</keyword>
<accession>A0A1I3Y0R8</accession>
<organism evidence="2 3">
    <name type="scientific">Marinilactibacillus piezotolerans</name>
    <dbReference type="NCBI Taxonomy" id="258723"/>
    <lineage>
        <taxon>Bacteria</taxon>
        <taxon>Bacillati</taxon>
        <taxon>Bacillota</taxon>
        <taxon>Bacilli</taxon>
        <taxon>Lactobacillales</taxon>
        <taxon>Carnobacteriaceae</taxon>
        <taxon>Marinilactibacillus</taxon>
    </lineage>
</organism>
<reference evidence="3" key="1">
    <citation type="submission" date="2016-10" db="EMBL/GenBank/DDBJ databases">
        <authorList>
            <person name="Varghese N."/>
            <person name="Submissions S."/>
        </authorList>
    </citation>
    <scope>NUCLEOTIDE SEQUENCE [LARGE SCALE GENOMIC DNA]</scope>
    <source>
        <strain evidence="3">DSM 16108</strain>
    </source>
</reference>
<gene>
    <name evidence="2" type="ORF">SAMN04488569_101821</name>
</gene>
<evidence type="ECO:0000313" key="2">
    <source>
        <dbReference type="EMBL" id="SFK25362.1"/>
    </source>
</evidence>
<feature type="compositionally biased region" description="Acidic residues" evidence="1">
    <location>
        <begin position="28"/>
        <end position="40"/>
    </location>
</feature>
<dbReference type="EMBL" id="FOSJ01000018">
    <property type="protein sequence ID" value="SFK25362.1"/>
    <property type="molecule type" value="Genomic_DNA"/>
</dbReference>
<dbReference type="PROSITE" id="PS51257">
    <property type="entry name" value="PROKAR_LIPOPROTEIN"/>
    <property type="match status" value="1"/>
</dbReference>
<dbReference type="Proteomes" id="UP000199589">
    <property type="component" value="Unassembled WGS sequence"/>
</dbReference>
<sequence length="134" mass="15023">MKKILSLFLATALLGACTEGDSGSETITTEEEAAVEEEVSDTVATDQEMAPASDSELEDAEVITDLSDYEEFKDQDVFDPTQFETYAVEDNTAVRVIIFLEDDEQVSKTIYIKEDNRFKVIDLRENELLLNTPI</sequence>
<evidence type="ECO:0008006" key="4">
    <source>
        <dbReference type="Google" id="ProtNLM"/>
    </source>
</evidence>
<dbReference type="RefSeq" id="WP_091897229.1">
    <property type="nucleotide sequence ID" value="NZ_FOSJ01000018.1"/>
</dbReference>